<sequence>MQSRSASRGSQYIRGTRPKDRQHTQDQTQQTQEGVYQGYYDLNSPEHRQARYYSQDGQRKTADGQFQAYSPGASLSNISNISSNNISDELPEDEPVYLPSIGSFQSLHSLVNNLPTPGAVDRQASVSAASTAASSAASTFRSDTFSFSNGRPLASRSNSSLDRPASVAVGGGSAAGIRQARTVAARPMSSAARNESFHSNSSPVDRQAYQAVSAVRRATAAPRPICTAVRKDSYHAYSNSSPVAASPAAASPAASASSSSLDQGQAVNGQMQQPVIPAPTRRPPSPPPASASAVAAAVTTAVTAAVTAPVTAAVSPAARPRPAAIRNEAYHAFSSSSPATAVPVPAPSSSTSPDCQVPPGPASAAPTPTLRPTISTAARPMSAAAGNINNKSYHAYSSSNPVASASSASLDRLPPAAGAGAAVARRPSAMAARSHSYYGATCTTPVLGPAAPTTTTTTTTTMAIPAAIPAVTPVVQNLAASASTSSLDRQIPVAQRSASMAANPRPATAAVTRRATSHATLPRPASAVAGPTSYYGNAGPGLVARRNTIVFDGQQQQPQTQGQSQQGAQGQTGAEQATRPPRFYAMLRASMVVPDSVQIPTVEERQLPAASASLSTDPSPDHAPVAAPTVPEKTTTATTTNTATGTPASKAASSPPRSSTAISDFADLGTSARRAQSQARKLIKRNPSAPKPKLAPKPNAAQPSRSMSLAGAPPMPTSAPPSPPPLPRAMSIHIPPRSGSAAGAAKPTKTANKSKKLRLASLWSDLFRLRVSS</sequence>
<feature type="region of interest" description="Disordered" evidence="1">
    <location>
        <begin position="1"/>
        <end position="62"/>
    </location>
</feature>
<feature type="region of interest" description="Disordered" evidence="1">
    <location>
        <begin position="334"/>
        <end position="370"/>
    </location>
</feature>
<dbReference type="RefSeq" id="XP_002847102.1">
    <property type="nucleotide sequence ID" value="XM_002847056.1"/>
</dbReference>
<evidence type="ECO:0000313" key="2">
    <source>
        <dbReference type="EMBL" id="EEQ32020.1"/>
    </source>
</evidence>
<dbReference type="STRING" id="554155.C5FQ67"/>
<proteinExistence type="predicted"/>
<accession>C5FQ67</accession>
<protein>
    <submittedName>
        <fullName evidence="2">Transcription initiation factor TFIID subunit 4</fullName>
    </submittedName>
</protein>
<feature type="compositionally biased region" description="Pro residues" evidence="1">
    <location>
        <begin position="713"/>
        <end position="727"/>
    </location>
</feature>
<evidence type="ECO:0000256" key="1">
    <source>
        <dbReference type="SAM" id="MobiDB-lite"/>
    </source>
</evidence>
<keyword evidence="2" id="KW-0396">Initiation factor</keyword>
<dbReference type="Proteomes" id="UP000002035">
    <property type="component" value="Unassembled WGS sequence"/>
</dbReference>
<feature type="region of interest" description="Disordered" evidence="1">
    <location>
        <begin position="554"/>
        <end position="577"/>
    </location>
</feature>
<dbReference type="VEuPathDB" id="FungiDB:MCYG_04839"/>
<dbReference type="AlphaFoldDB" id="C5FQ67"/>
<dbReference type="GO" id="GO:0003743">
    <property type="term" value="F:translation initiation factor activity"/>
    <property type="evidence" value="ECO:0007669"/>
    <property type="project" value="UniProtKB-KW"/>
</dbReference>
<keyword evidence="3" id="KW-1185">Reference proteome</keyword>
<dbReference type="OMA" id="YHAYSAN"/>
<feature type="compositionally biased region" description="Low complexity" evidence="1">
    <location>
        <begin position="498"/>
        <end position="520"/>
    </location>
</feature>
<feature type="compositionally biased region" description="Polar residues" evidence="1">
    <location>
        <begin position="1"/>
        <end position="10"/>
    </location>
</feature>
<dbReference type="eggNOG" id="ENOG502RM4S">
    <property type="taxonomic scope" value="Eukaryota"/>
</dbReference>
<feature type="compositionally biased region" description="Low complexity" evidence="1">
    <location>
        <begin position="623"/>
        <end position="661"/>
    </location>
</feature>
<gene>
    <name evidence="2" type="ORF">MCYG_04839</name>
</gene>
<reference evidence="3" key="1">
    <citation type="journal article" date="2012" name="MBio">
        <title>Comparative genome analysis of Trichophyton rubrum and related dermatophytes reveals candidate genes involved in infection.</title>
        <authorList>
            <person name="Martinez D.A."/>
            <person name="Oliver B.G."/>
            <person name="Graeser Y."/>
            <person name="Goldberg J.M."/>
            <person name="Li W."/>
            <person name="Martinez-Rossi N.M."/>
            <person name="Monod M."/>
            <person name="Shelest E."/>
            <person name="Barton R.C."/>
            <person name="Birch E."/>
            <person name="Brakhage A.A."/>
            <person name="Chen Z."/>
            <person name="Gurr S.J."/>
            <person name="Heiman D."/>
            <person name="Heitman J."/>
            <person name="Kosti I."/>
            <person name="Rossi A."/>
            <person name="Saif S."/>
            <person name="Samalova M."/>
            <person name="Saunders C.W."/>
            <person name="Shea T."/>
            <person name="Summerbell R.C."/>
            <person name="Xu J."/>
            <person name="Young S."/>
            <person name="Zeng Q."/>
            <person name="Birren B.W."/>
            <person name="Cuomo C.A."/>
            <person name="White T.C."/>
        </authorList>
    </citation>
    <scope>NUCLEOTIDE SEQUENCE [LARGE SCALE GENOMIC DNA]</scope>
    <source>
        <strain evidence="3">ATCC MYA-4605 / CBS 113480</strain>
    </source>
</reference>
<feature type="region of interest" description="Disordered" evidence="1">
    <location>
        <begin position="185"/>
        <end position="205"/>
    </location>
</feature>
<name>C5FQ67_ARTOC</name>
<feature type="region of interest" description="Disordered" evidence="1">
    <location>
        <begin position="495"/>
        <end position="533"/>
    </location>
</feature>
<keyword evidence="2" id="KW-0648">Protein biosynthesis</keyword>
<feature type="compositionally biased region" description="Low complexity" evidence="1">
    <location>
        <begin position="334"/>
        <end position="353"/>
    </location>
</feature>
<organism evidence="2 3">
    <name type="scientific">Arthroderma otae (strain ATCC MYA-4605 / CBS 113480)</name>
    <name type="common">Microsporum canis</name>
    <dbReference type="NCBI Taxonomy" id="554155"/>
    <lineage>
        <taxon>Eukaryota</taxon>
        <taxon>Fungi</taxon>
        <taxon>Dikarya</taxon>
        <taxon>Ascomycota</taxon>
        <taxon>Pezizomycotina</taxon>
        <taxon>Eurotiomycetes</taxon>
        <taxon>Eurotiomycetidae</taxon>
        <taxon>Onygenales</taxon>
        <taxon>Arthrodermataceae</taxon>
        <taxon>Microsporum</taxon>
    </lineage>
</organism>
<feature type="region of interest" description="Disordered" evidence="1">
    <location>
        <begin position="608"/>
        <end position="753"/>
    </location>
</feature>
<evidence type="ECO:0000313" key="3">
    <source>
        <dbReference type="Proteomes" id="UP000002035"/>
    </source>
</evidence>
<dbReference type="OrthoDB" id="4174441at2759"/>
<dbReference type="GeneID" id="9226115"/>
<feature type="region of interest" description="Disordered" evidence="1">
    <location>
        <begin position="147"/>
        <end position="173"/>
    </location>
</feature>
<dbReference type="EMBL" id="DS995704">
    <property type="protein sequence ID" value="EEQ32020.1"/>
    <property type="molecule type" value="Genomic_DNA"/>
</dbReference>
<feature type="compositionally biased region" description="Polar residues" evidence="1">
    <location>
        <begin position="191"/>
        <end position="204"/>
    </location>
</feature>
<dbReference type="HOGENOM" id="CLU_371970_0_0_1"/>